<dbReference type="Gene3D" id="3.30.1370.60">
    <property type="entry name" value="Hypothetical oxidoreductase yiak, domain 2"/>
    <property type="match status" value="1"/>
</dbReference>
<dbReference type="Proteomes" id="UP001142325">
    <property type="component" value="Unassembled WGS sequence"/>
</dbReference>
<dbReference type="InterPro" id="IPR036111">
    <property type="entry name" value="Mal/L-sulfo/L-lacto_DH-like_sf"/>
</dbReference>
<dbReference type="Gene3D" id="1.10.1530.10">
    <property type="match status" value="1"/>
</dbReference>
<dbReference type="GO" id="GO:0016491">
    <property type="term" value="F:oxidoreductase activity"/>
    <property type="evidence" value="ECO:0007669"/>
    <property type="project" value="UniProtKB-KW"/>
</dbReference>
<name>A0A9W6HSF6_9MICO</name>
<keyword evidence="4" id="KW-1185">Reference proteome</keyword>
<protein>
    <submittedName>
        <fullName evidence="3">Uncharacterized protein</fullName>
    </submittedName>
</protein>
<evidence type="ECO:0000256" key="2">
    <source>
        <dbReference type="ARBA" id="ARBA00023002"/>
    </source>
</evidence>
<dbReference type="PANTHER" id="PTHR11091:SF0">
    <property type="entry name" value="MALATE DEHYDROGENASE"/>
    <property type="match status" value="1"/>
</dbReference>
<comment type="similarity">
    <text evidence="1">Belongs to the LDH2/MDH2 oxidoreductase family.</text>
</comment>
<dbReference type="EMBL" id="BSET01000001">
    <property type="protein sequence ID" value="GLK01215.1"/>
    <property type="molecule type" value="Genomic_DNA"/>
</dbReference>
<comment type="caution">
    <text evidence="3">The sequence shown here is derived from an EMBL/GenBank/DDBJ whole genome shotgun (WGS) entry which is preliminary data.</text>
</comment>
<dbReference type="PANTHER" id="PTHR11091">
    <property type="entry name" value="OXIDOREDUCTASE-RELATED"/>
    <property type="match status" value="1"/>
</dbReference>
<evidence type="ECO:0000313" key="4">
    <source>
        <dbReference type="Proteomes" id="UP001142325"/>
    </source>
</evidence>
<dbReference type="InterPro" id="IPR003767">
    <property type="entry name" value="Malate/L-lactate_DH-like"/>
</dbReference>
<dbReference type="InterPro" id="IPR043144">
    <property type="entry name" value="Mal/L-sulf/L-lact_DH-like_ah"/>
</dbReference>
<proteinExistence type="inferred from homology"/>
<dbReference type="SUPFAM" id="SSF89733">
    <property type="entry name" value="L-sulfolactate dehydrogenase-like"/>
    <property type="match status" value="1"/>
</dbReference>
<dbReference type="AlphaFoldDB" id="A0A9W6HSF6"/>
<dbReference type="InterPro" id="IPR043143">
    <property type="entry name" value="Mal/L-sulf/L-lact_DH-like_NADP"/>
</dbReference>
<organism evidence="3 4">
    <name type="scientific">Microbacterium keratanolyticum</name>
    <dbReference type="NCBI Taxonomy" id="67574"/>
    <lineage>
        <taxon>Bacteria</taxon>
        <taxon>Bacillati</taxon>
        <taxon>Actinomycetota</taxon>
        <taxon>Actinomycetes</taxon>
        <taxon>Micrococcales</taxon>
        <taxon>Microbacteriaceae</taxon>
        <taxon>Microbacterium</taxon>
    </lineage>
</organism>
<accession>A0A9W6HSF6</accession>
<sequence>MEQAELLAVVERVLWAQRDRAGVAWDIADVTAEDVTRASRWLVSAEQLGLGAFGVSMLIREIDRLGACPAGEQAVRDGGSTADATVTIDAARIPGPVALAVAVRRLLAASVDTASRAIRAVSIENVGALGILGLAARDVAEQGLLALLCARAPAMVAPWGGNHAAIGTNPLALAAPRRDRAPLVLDYATSPISMAALKAAASAGEQLDAPGGFTAEGARTTDATEVATIAPDSRIASLTGLAVELLTRSTTAQRPEPTSSTRSALLIAIDPHSFGAASFPDSVADLAAGWAAAGGHVPRRFDEGATTTAVEIDETLVRTLRGYADEGATADRSEP</sequence>
<gene>
    <name evidence="3" type="ORF">GCM10017596_09300</name>
</gene>
<reference evidence="3" key="1">
    <citation type="journal article" date="2014" name="Int. J. Syst. Evol. Microbiol.">
        <title>Complete genome sequence of Corynebacterium casei LMG S-19264T (=DSM 44701T), isolated from a smear-ripened cheese.</title>
        <authorList>
            <consortium name="US DOE Joint Genome Institute (JGI-PGF)"/>
            <person name="Walter F."/>
            <person name="Albersmeier A."/>
            <person name="Kalinowski J."/>
            <person name="Ruckert C."/>
        </authorList>
    </citation>
    <scope>NUCLEOTIDE SEQUENCE</scope>
    <source>
        <strain evidence="3">VKM Ac-1958</strain>
    </source>
</reference>
<evidence type="ECO:0000313" key="3">
    <source>
        <dbReference type="EMBL" id="GLK01215.1"/>
    </source>
</evidence>
<reference evidence="3" key="2">
    <citation type="submission" date="2023-01" db="EMBL/GenBank/DDBJ databases">
        <authorList>
            <person name="Sun Q."/>
            <person name="Evtushenko L."/>
        </authorList>
    </citation>
    <scope>NUCLEOTIDE SEQUENCE</scope>
    <source>
        <strain evidence="3">VKM Ac-1958</strain>
    </source>
</reference>
<keyword evidence="2" id="KW-0560">Oxidoreductase</keyword>
<dbReference type="Pfam" id="PF02615">
    <property type="entry name" value="Ldh_2"/>
    <property type="match status" value="1"/>
</dbReference>
<evidence type="ECO:0000256" key="1">
    <source>
        <dbReference type="ARBA" id="ARBA00006056"/>
    </source>
</evidence>